<proteinExistence type="inferred from homology"/>
<evidence type="ECO:0000256" key="1">
    <source>
        <dbReference type="ARBA" id="ARBA00009995"/>
    </source>
</evidence>
<dbReference type="PANTHER" id="PTHR11926">
    <property type="entry name" value="GLUCOSYL/GLUCURONOSYL TRANSFERASES"/>
    <property type="match status" value="1"/>
</dbReference>
<dbReference type="eggNOG" id="KOG1192">
    <property type="taxonomic scope" value="Eukaryota"/>
</dbReference>
<dbReference type="SUPFAM" id="SSF53756">
    <property type="entry name" value="UDP-Glycosyltransferase/glycogen phosphorylase"/>
    <property type="match status" value="1"/>
</dbReference>
<dbReference type="AlphaFoldDB" id="W9QZT8"/>
<reference evidence="6" key="1">
    <citation type="submission" date="2013-01" db="EMBL/GenBank/DDBJ databases">
        <title>Draft Genome Sequence of a Mulberry Tree, Morus notabilis C.K. Schneid.</title>
        <authorList>
            <person name="He N."/>
            <person name="Zhao S."/>
        </authorList>
    </citation>
    <scope>NUCLEOTIDE SEQUENCE</scope>
</reference>
<sequence length="455" mass="51459">MSKQNQISRRLVLVPCPYEGHLNPMLQLGTVLHSKGFSITIAHTIYNSPNPHNLPDFSFLPFPDGLSDHDLASSDVVAHILTINDNCKKTFERRIEQLMEEKRLQGEIISCIISDELMSFAEDAANNLKLPSIILRTTSAATTFARCRLVTIKEEGGIPFPFQGPFSHDLVPGLHPLRFKDLPFSPSPDFERFVRLIAIAYNKRTSSAIIWNTMTCLEQSTLDQVQQQSEVPVFPIGPIYKMAAANICSGLIKDDRSCLSWLDKQPHNSVIYVSSLGSLASIGEREVSEIASGLANSEQRFLWVIRPDSIRSSHWIELLPKGFQDVVGDKGCIVRWAPQREVLAHPAVGGFWSHCGWNSTLESITEGVPMICKPWFSDQRVNARYVSHVWRVGLELEELEREEIERVVRRLMLDDEGKEMRERAKELKEKIEVSTREGGSSCNYLDELINFIMLI</sequence>
<dbReference type="GO" id="GO:0080044">
    <property type="term" value="F:quercetin 7-O-glucosyltransferase activity"/>
    <property type="evidence" value="ECO:0007669"/>
    <property type="project" value="TreeGrafter"/>
</dbReference>
<evidence type="ECO:0000256" key="3">
    <source>
        <dbReference type="ARBA" id="ARBA00022679"/>
    </source>
</evidence>
<dbReference type="Proteomes" id="UP000030645">
    <property type="component" value="Unassembled WGS sequence"/>
</dbReference>
<dbReference type="Pfam" id="PF00201">
    <property type="entry name" value="UDPGT"/>
    <property type="match status" value="1"/>
</dbReference>
<keyword evidence="2" id="KW-0328">Glycosyltransferase</keyword>
<evidence type="ECO:0000256" key="4">
    <source>
        <dbReference type="SAM" id="Coils"/>
    </source>
</evidence>
<dbReference type="KEGG" id="mnt:21389464"/>
<name>W9QZT8_9ROSA</name>
<protein>
    <submittedName>
        <fullName evidence="5">UDP-glycosyltransferase 76E2</fullName>
    </submittedName>
</protein>
<dbReference type="FunFam" id="3.40.50.2000:FF:000040">
    <property type="entry name" value="UDP-glycosyltransferase 76C1"/>
    <property type="match status" value="1"/>
</dbReference>
<dbReference type="PANTHER" id="PTHR11926:SF1494">
    <property type="entry name" value="FLAVONOL 3-O-GLUCOSYLTRANSFERASE UGT76E12-RELATED"/>
    <property type="match status" value="1"/>
</dbReference>
<evidence type="ECO:0000313" key="6">
    <source>
        <dbReference type="Proteomes" id="UP000030645"/>
    </source>
</evidence>
<accession>W9QZT8</accession>
<dbReference type="EMBL" id="KE343491">
    <property type="protein sequence ID" value="EXB30467.1"/>
    <property type="molecule type" value="Genomic_DNA"/>
</dbReference>
<dbReference type="CDD" id="cd03784">
    <property type="entry name" value="GT1_Gtf-like"/>
    <property type="match status" value="1"/>
</dbReference>
<dbReference type="FunFam" id="3.40.50.2000:FF:000120">
    <property type="entry name" value="UDP-glycosyltransferase 76C1"/>
    <property type="match status" value="1"/>
</dbReference>
<organism evidence="5 6">
    <name type="scientific">Morus notabilis</name>
    <dbReference type="NCBI Taxonomy" id="981085"/>
    <lineage>
        <taxon>Eukaryota</taxon>
        <taxon>Viridiplantae</taxon>
        <taxon>Streptophyta</taxon>
        <taxon>Embryophyta</taxon>
        <taxon>Tracheophyta</taxon>
        <taxon>Spermatophyta</taxon>
        <taxon>Magnoliopsida</taxon>
        <taxon>eudicotyledons</taxon>
        <taxon>Gunneridae</taxon>
        <taxon>Pentapetalae</taxon>
        <taxon>rosids</taxon>
        <taxon>fabids</taxon>
        <taxon>Rosales</taxon>
        <taxon>Moraceae</taxon>
        <taxon>Moreae</taxon>
        <taxon>Morus</taxon>
    </lineage>
</organism>
<feature type="coiled-coil region" evidence="4">
    <location>
        <begin position="394"/>
        <end position="437"/>
    </location>
</feature>
<evidence type="ECO:0000256" key="2">
    <source>
        <dbReference type="ARBA" id="ARBA00022676"/>
    </source>
</evidence>
<keyword evidence="4" id="KW-0175">Coiled coil</keyword>
<dbReference type="OrthoDB" id="5835829at2759"/>
<keyword evidence="3 5" id="KW-0808">Transferase</keyword>
<keyword evidence="6" id="KW-1185">Reference proteome</keyword>
<evidence type="ECO:0000313" key="5">
    <source>
        <dbReference type="EMBL" id="EXB30467.1"/>
    </source>
</evidence>
<gene>
    <name evidence="5" type="ORF">L484_006016</name>
</gene>
<comment type="similarity">
    <text evidence="1">Belongs to the UDP-glycosyltransferase family.</text>
</comment>
<dbReference type="InterPro" id="IPR002213">
    <property type="entry name" value="UDP_glucos_trans"/>
</dbReference>
<dbReference type="GO" id="GO:0080043">
    <property type="term" value="F:quercetin 3-O-glucosyltransferase activity"/>
    <property type="evidence" value="ECO:0007669"/>
    <property type="project" value="TreeGrafter"/>
</dbReference>
<dbReference type="Gene3D" id="3.40.50.2000">
    <property type="entry name" value="Glycogen Phosphorylase B"/>
    <property type="match status" value="2"/>
</dbReference>